<dbReference type="CDD" id="cd20736">
    <property type="entry name" value="PoNe_Nuclease"/>
    <property type="match status" value="1"/>
</dbReference>
<gene>
    <name evidence="3" type="ORF">Q5Y73_04855</name>
</gene>
<dbReference type="EMBL" id="JAVAMP010000001">
    <property type="protein sequence ID" value="MDP5273423.1"/>
    <property type="molecule type" value="Genomic_DNA"/>
</dbReference>
<evidence type="ECO:0000313" key="4">
    <source>
        <dbReference type="Proteomes" id="UP001231941"/>
    </source>
</evidence>
<dbReference type="InterPro" id="IPR003509">
    <property type="entry name" value="UPF0102_YraN-like"/>
</dbReference>
<protein>
    <recommendedName>
        <fullName evidence="2">UPF0102 protein Q5Y73_04855</fullName>
    </recommendedName>
</protein>
<reference evidence="3 4" key="1">
    <citation type="submission" date="2023-08" db="EMBL/GenBank/DDBJ databases">
        <authorList>
            <person name="Park J.-S."/>
        </authorList>
    </citation>
    <scope>NUCLEOTIDE SEQUENCE [LARGE SCALE GENOMIC DNA]</scope>
    <source>
        <strain evidence="3 4">2205SS18-9</strain>
    </source>
</reference>
<dbReference type="NCBIfam" id="TIGR00252">
    <property type="entry name" value="YraN family protein"/>
    <property type="match status" value="1"/>
</dbReference>
<dbReference type="NCBIfam" id="NF009150">
    <property type="entry name" value="PRK12497.1-3"/>
    <property type="match status" value="1"/>
</dbReference>
<evidence type="ECO:0000313" key="3">
    <source>
        <dbReference type="EMBL" id="MDP5273423.1"/>
    </source>
</evidence>
<name>A0ABT9IVQ5_9BACL</name>
<dbReference type="SUPFAM" id="SSF52980">
    <property type="entry name" value="Restriction endonuclease-like"/>
    <property type="match status" value="1"/>
</dbReference>
<dbReference type="Gene3D" id="3.40.1350.10">
    <property type="match status" value="1"/>
</dbReference>
<dbReference type="NCBIfam" id="NF009154">
    <property type="entry name" value="PRK12497.3-3"/>
    <property type="match status" value="1"/>
</dbReference>
<dbReference type="RefSeq" id="WP_305990693.1">
    <property type="nucleotide sequence ID" value="NZ_JAVAMP010000001.1"/>
</dbReference>
<sequence length="126" mass="14594">MTKAKGDQRKNTGHFGEKLAVDFLLENKYKVIEKNWRCKLGEVDIIAYDNDTLVILEVRTRRDTGKFGTPHESINFKKQQKVRSISQMYLQQKNLQQAKTRIDVICIILNKTGNTVLSIDHIKNAF</sequence>
<comment type="similarity">
    <text evidence="1 2">Belongs to the UPF0102 family.</text>
</comment>
<keyword evidence="4" id="KW-1185">Reference proteome</keyword>
<dbReference type="PANTHER" id="PTHR34039">
    <property type="entry name" value="UPF0102 PROTEIN YRAN"/>
    <property type="match status" value="1"/>
</dbReference>
<proteinExistence type="inferred from homology"/>
<organism evidence="3 4">
    <name type="scientific">Chengkuizengella axinellae</name>
    <dbReference type="NCBI Taxonomy" id="3064388"/>
    <lineage>
        <taxon>Bacteria</taxon>
        <taxon>Bacillati</taxon>
        <taxon>Bacillota</taxon>
        <taxon>Bacilli</taxon>
        <taxon>Bacillales</taxon>
        <taxon>Paenibacillaceae</taxon>
        <taxon>Chengkuizengella</taxon>
    </lineage>
</organism>
<dbReference type="Proteomes" id="UP001231941">
    <property type="component" value="Unassembled WGS sequence"/>
</dbReference>
<comment type="caution">
    <text evidence="3">The sequence shown here is derived from an EMBL/GenBank/DDBJ whole genome shotgun (WGS) entry which is preliminary data.</text>
</comment>
<dbReference type="PANTHER" id="PTHR34039:SF1">
    <property type="entry name" value="UPF0102 PROTEIN YRAN"/>
    <property type="match status" value="1"/>
</dbReference>
<dbReference type="InterPro" id="IPR011856">
    <property type="entry name" value="tRNA_endonuc-like_dom_sf"/>
</dbReference>
<dbReference type="InterPro" id="IPR011335">
    <property type="entry name" value="Restrct_endonuc-II-like"/>
</dbReference>
<accession>A0ABT9IVQ5</accession>
<dbReference type="Pfam" id="PF02021">
    <property type="entry name" value="UPF0102"/>
    <property type="match status" value="1"/>
</dbReference>
<evidence type="ECO:0000256" key="2">
    <source>
        <dbReference type="HAMAP-Rule" id="MF_00048"/>
    </source>
</evidence>
<dbReference type="HAMAP" id="MF_00048">
    <property type="entry name" value="UPF0102"/>
    <property type="match status" value="1"/>
</dbReference>
<evidence type="ECO:0000256" key="1">
    <source>
        <dbReference type="ARBA" id="ARBA00006738"/>
    </source>
</evidence>